<evidence type="ECO:0000256" key="4">
    <source>
        <dbReference type="ARBA" id="ARBA00022741"/>
    </source>
</evidence>
<proteinExistence type="predicted"/>
<evidence type="ECO:0000256" key="6">
    <source>
        <dbReference type="ARBA" id="ARBA00022842"/>
    </source>
</evidence>
<dbReference type="AlphaFoldDB" id="A0A1H3EE20"/>
<keyword evidence="5" id="KW-0067">ATP-binding</keyword>
<evidence type="ECO:0000256" key="5">
    <source>
        <dbReference type="ARBA" id="ARBA00022840"/>
    </source>
</evidence>
<keyword evidence="7" id="KW-0799">Topoisomerase</keyword>
<keyword evidence="3" id="KW-0479">Metal-binding</keyword>
<evidence type="ECO:0000256" key="9">
    <source>
        <dbReference type="ARBA" id="ARBA00023235"/>
    </source>
</evidence>
<dbReference type="GO" id="GO:0003918">
    <property type="term" value="F:DNA topoisomerase type II (double strand cut, ATP-hydrolyzing) activity"/>
    <property type="evidence" value="ECO:0007669"/>
    <property type="project" value="UniProtKB-EC"/>
</dbReference>
<gene>
    <name evidence="11" type="ORF">SAMN05421644_11238</name>
</gene>
<dbReference type="PRINTS" id="PR00418">
    <property type="entry name" value="TPI2FAMILY"/>
</dbReference>
<dbReference type="STRING" id="61595.SAMN05421644_11238"/>
<dbReference type="InterPro" id="IPR005737">
    <property type="entry name" value="TopoIV_B_Gneg"/>
</dbReference>
<dbReference type="InterPro" id="IPR013760">
    <property type="entry name" value="Topo_IIA-like_dom_sf"/>
</dbReference>
<comment type="catalytic activity">
    <reaction evidence="1">
        <text>ATP-dependent breakage, passage and rejoining of double-stranded DNA.</text>
        <dbReference type="EC" id="5.6.2.2"/>
    </reaction>
</comment>
<keyword evidence="12" id="KW-1185">Reference proteome</keyword>
<keyword evidence="6" id="KW-0460">Magnesium</keyword>
<evidence type="ECO:0000256" key="3">
    <source>
        <dbReference type="ARBA" id="ARBA00022723"/>
    </source>
</evidence>
<dbReference type="Proteomes" id="UP000198672">
    <property type="component" value="Unassembled WGS sequence"/>
</dbReference>
<dbReference type="SUPFAM" id="SSF56719">
    <property type="entry name" value="Type II DNA topoisomerase"/>
    <property type="match status" value="1"/>
</dbReference>
<dbReference type="EC" id="5.6.2.2" evidence="2"/>
<dbReference type="InterPro" id="IPR002288">
    <property type="entry name" value="DNA_gyrase_B_C"/>
</dbReference>
<evidence type="ECO:0000256" key="2">
    <source>
        <dbReference type="ARBA" id="ARBA00012895"/>
    </source>
</evidence>
<dbReference type="PRINTS" id="PR01098">
    <property type="entry name" value="TOPISMRASE4B"/>
</dbReference>
<organism evidence="11 12">
    <name type="scientific">Allochromatium warmingii</name>
    <name type="common">Chromatium warmingii</name>
    <dbReference type="NCBI Taxonomy" id="61595"/>
    <lineage>
        <taxon>Bacteria</taxon>
        <taxon>Pseudomonadati</taxon>
        <taxon>Pseudomonadota</taxon>
        <taxon>Gammaproteobacteria</taxon>
        <taxon>Chromatiales</taxon>
        <taxon>Chromatiaceae</taxon>
        <taxon>Allochromatium</taxon>
    </lineage>
</organism>
<evidence type="ECO:0000256" key="7">
    <source>
        <dbReference type="ARBA" id="ARBA00023029"/>
    </source>
</evidence>
<dbReference type="Gene3D" id="3.40.50.670">
    <property type="match status" value="1"/>
</dbReference>
<dbReference type="InterPro" id="IPR013759">
    <property type="entry name" value="Topo_IIA_B_C"/>
</dbReference>
<sequence length="161" mass="18372">MRVLIAGNDDLSRLRFGKICILADADSDGAHIATLLCALFLKHFRRLVADGHIYVAMPPLYRIDIGKQVYYALDDAEKQGIIERITAEKIKGKVNVQRFKGLGEMNPAQLRETTIHPDTRRLVQLTIDDDQATDELVDRLLAKKRAADRRAWLQEQEADRY</sequence>
<evidence type="ECO:0000256" key="1">
    <source>
        <dbReference type="ARBA" id="ARBA00000185"/>
    </source>
</evidence>
<dbReference type="GO" id="GO:0005524">
    <property type="term" value="F:ATP binding"/>
    <property type="evidence" value="ECO:0007669"/>
    <property type="project" value="UniProtKB-KW"/>
</dbReference>
<keyword evidence="4" id="KW-0547">Nucleotide-binding</keyword>
<feature type="domain" description="DNA gyrase B subunit C-terminal" evidence="10">
    <location>
        <begin position="91"/>
        <end position="154"/>
    </location>
</feature>
<dbReference type="GO" id="GO:0005694">
    <property type="term" value="C:chromosome"/>
    <property type="evidence" value="ECO:0007669"/>
    <property type="project" value="InterPro"/>
</dbReference>
<keyword evidence="9 11" id="KW-0413">Isomerase</keyword>
<evidence type="ECO:0000313" key="12">
    <source>
        <dbReference type="Proteomes" id="UP000198672"/>
    </source>
</evidence>
<evidence type="ECO:0000313" key="11">
    <source>
        <dbReference type="EMBL" id="SDX76164.1"/>
    </source>
</evidence>
<protein>
    <recommendedName>
        <fullName evidence="2">DNA topoisomerase (ATP-hydrolyzing)</fullName>
        <ecNumber evidence="2">5.6.2.2</ecNumber>
    </recommendedName>
</protein>
<name>A0A1H3EE20_ALLWA</name>
<dbReference type="EMBL" id="FNOW01000012">
    <property type="protein sequence ID" value="SDX76164.1"/>
    <property type="molecule type" value="Genomic_DNA"/>
</dbReference>
<dbReference type="Pfam" id="PF00986">
    <property type="entry name" value="DNA_gyraseB_C"/>
    <property type="match status" value="1"/>
</dbReference>
<reference evidence="12" key="1">
    <citation type="submission" date="2016-10" db="EMBL/GenBank/DDBJ databases">
        <authorList>
            <person name="Varghese N."/>
            <person name="Submissions S."/>
        </authorList>
    </citation>
    <scope>NUCLEOTIDE SEQUENCE [LARGE SCALE GENOMIC DNA]</scope>
    <source>
        <strain evidence="12">DSM 173</strain>
    </source>
</reference>
<dbReference type="GO" id="GO:0003677">
    <property type="term" value="F:DNA binding"/>
    <property type="evidence" value="ECO:0007669"/>
    <property type="project" value="UniProtKB-KW"/>
</dbReference>
<dbReference type="PANTHER" id="PTHR45866">
    <property type="entry name" value="DNA GYRASE/TOPOISOMERASE SUBUNIT B"/>
    <property type="match status" value="1"/>
</dbReference>
<evidence type="ECO:0000256" key="8">
    <source>
        <dbReference type="ARBA" id="ARBA00023125"/>
    </source>
</evidence>
<evidence type="ECO:0000259" key="10">
    <source>
        <dbReference type="Pfam" id="PF00986"/>
    </source>
</evidence>
<keyword evidence="8" id="KW-0238">DNA-binding</keyword>
<accession>A0A1H3EE20</accession>
<dbReference type="GO" id="GO:0046872">
    <property type="term" value="F:metal ion binding"/>
    <property type="evidence" value="ECO:0007669"/>
    <property type="project" value="UniProtKB-KW"/>
</dbReference>
<dbReference type="PANTHER" id="PTHR45866:SF4">
    <property type="entry name" value="DNA TOPOISOMERASE 4 SUBUNIT B"/>
    <property type="match status" value="1"/>
</dbReference>
<dbReference type="GO" id="GO:0006265">
    <property type="term" value="P:DNA topological change"/>
    <property type="evidence" value="ECO:0007669"/>
    <property type="project" value="InterPro"/>
</dbReference>